<dbReference type="PANTHER" id="PTHR11108">
    <property type="entry name" value="FERROCHELATASE"/>
    <property type="match status" value="1"/>
</dbReference>
<gene>
    <name evidence="7 9" type="primary">hemH</name>
    <name evidence="9" type="ORF">HPSH169_05320</name>
</gene>
<dbReference type="HAMAP" id="MF_00323">
    <property type="entry name" value="Ferrochelatase"/>
    <property type="match status" value="1"/>
</dbReference>
<evidence type="ECO:0000256" key="5">
    <source>
        <dbReference type="ARBA" id="ARBA00023244"/>
    </source>
</evidence>
<keyword evidence="3 7" id="KW-0350">Heme biosynthesis</keyword>
<dbReference type="Gene3D" id="3.40.50.1400">
    <property type="match status" value="2"/>
</dbReference>
<dbReference type="SUPFAM" id="SSF53800">
    <property type="entry name" value="Chelatase"/>
    <property type="match status" value="1"/>
</dbReference>
<keyword evidence="2 7" id="KW-0408">Iron</keyword>
<comment type="pathway">
    <text evidence="7 8">Porphyrin-containing compound metabolism; protoheme biosynthesis; protoheme from protoporphyrin-IX: step 1/1.</text>
</comment>
<proteinExistence type="inferred from homology"/>
<evidence type="ECO:0000256" key="6">
    <source>
        <dbReference type="ARBA" id="ARBA00024536"/>
    </source>
</evidence>
<keyword evidence="5 7" id="KW-0627">Porphyrin biosynthesis</keyword>
<keyword evidence="7 8" id="KW-0963">Cytoplasm</keyword>
<dbReference type="EMBL" id="CP003473">
    <property type="protein sequence ID" value="AFH99733.1"/>
    <property type="molecule type" value="Genomic_DNA"/>
</dbReference>
<sequence length="335" mass="38766">MSLINEKLNNLENNATKFPKEAVILLNMGGPNSLYEVGVFLKNMFDDPFILTIKNNFMRKMVGKMIVNSRIEKSKKIYEKLGGKSPLTPITFALTERLNKLDPSRFYTYAMRYTPPYASMVLQDLALKEIESLVFFSMYPQYSSTTTLSSFNDAFNALKALETFRPKVRVIERFYASKKLNEIILNTILSTLNNRKSQDFVLIFSVHGLPKSVIDAGDTYQQECEHHVNLLKELVQQKNISFKEVLLSYQSKLGPMKWLEPSTEELIEKHRKSHIIIYPLAFTIDNSETIYELDMQYRLMAERLAVKEYLVCPCLNDSIEFAKFIIELVNNLKSE</sequence>
<evidence type="ECO:0000313" key="10">
    <source>
        <dbReference type="Proteomes" id="UP000005007"/>
    </source>
</evidence>
<dbReference type="CDD" id="cd03411">
    <property type="entry name" value="Ferrochelatase_N"/>
    <property type="match status" value="1"/>
</dbReference>
<comment type="catalytic activity">
    <reaction evidence="6">
        <text>Fe-coproporphyrin III + 2 H(+) = coproporphyrin III + Fe(2+)</text>
        <dbReference type="Rhea" id="RHEA:49572"/>
        <dbReference type="ChEBI" id="CHEBI:15378"/>
        <dbReference type="ChEBI" id="CHEBI:29033"/>
        <dbReference type="ChEBI" id="CHEBI:68438"/>
        <dbReference type="ChEBI" id="CHEBI:131725"/>
        <dbReference type="EC" id="4.99.1.9"/>
    </reaction>
    <physiologicalReaction direction="right-to-left" evidence="6">
        <dbReference type="Rhea" id="RHEA:49574"/>
    </physiologicalReaction>
</comment>
<evidence type="ECO:0000313" key="9">
    <source>
        <dbReference type="EMBL" id="AFH99733.1"/>
    </source>
</evidence>
<feature type="binding site" evidence="7">
    <location>
        <position position="207"/>
    </location>
    <ligand>
        <name>Fe(2+)</name>
        <dbReference type="ChEBI" id="CHEBI:29033"/>
    </ligand>
</feature>
<accession>A0A0E0WD87</accession>
<dbReference type="AlphaFoldDB" id="A0A0E0WD87"/>
<dbReference type="InterPro" id="IPR019772">
    <property type="entry name" value="Ferrochelatase_AS"/>
</dbReference>
<dbReference type="InterPro" id="IPR033644">
    <property type="entry name" value="Ferrochelatase_C"/>
</dbReference>
<evidence type="ECO:0000256" key="1">
    <source>
        <dbReference type="ARBA" id="ARBA00007718"/>
    </source>
</evidence>
<dbReference type="CDD" id="cd00419">
    <property type="entry name" value="Ferrochelatase_C"/>
    <property type="match status" value="1"/>
</dbReference>
<dbReference type="HOGENOM" id="CLU_018884_4_1_7"/>
<dbReference type="UniPathway" id="UPA00252">
    <property type="reaction ID" value="UER00325"/>
</dbReference>
<dbReference type="InterPro" id="IPR033659">
    <property type="entry name" value="Ferrochelatase_N"/>
</dbReference>
<dbReference type="Proteomes" id="UP000005007">
    <property type="component" value="Chromosome"/>
</dbReference>
<keyword evidence="4 7" id="KW-0456">Lyase</keyword>
<dbReference type="KEGG" id="hhq:HPSH169_05320"/>
<name>A0A0E0WD87_HELPX</name>
<organism evidence="9 10">
    <name type="scientific">Helicobacter pylori Shi169</name>
    <dbReference type="NCBI Taxonomy" id="1163741"/>
    <lineage>
        <taxon>Bacteria</taxon>
        <taxon>Pseudomonadati</taxon>
        <taxon>Campylobacterota</taxon>
        <taxon>Epsilonproteobacteria</taxon>
        <taxon>Campylobacterales</taxon>
        <taxon>Helicobacteraceae</taxon>
        <taxon>Helicobacter</taxon>
    </lineage>
</organism>
<evidence type="ECO:0000256" key="2">
    <source>
        <dbReference type="ARBA" id="ARBA00023004"/>
    </source>
</evidence>
<dbReference type="PATRIC" id="fig|1163741.3.peg.1073"/>
<comment type="catalytic activity">
    <reaction evidence="7 8">
        <text>heme b + 2 H(+) = protoporphyrin IX + Fe(2+)</text>
        <dbReference type="Rhea" id="RHEA:22584"/>
        <dbReference type="ChEBI" id="CHEBI:15378"/>
        <dbReference type="ChEBI" id="CHEBI:29033"/>
        <dbReference type="ChEBI" id="CHEBI:57306"/>
        <dbReference type="ChEBI" id="CHEBI:60344"/>
        <dbReference type="EC" id="4.98.1.1"/>
    </reaction>
</comment>
<dbReference type="RefSeq" id="WP_000052775.1">
    <property type="nucleotide sequence ID" value="NC_017740.1"/>
</dbReference>
<dbReference type="InterPro" id="IPR001015">
    <property type="entry name" value="Ferrochelatase"/>
</dbReference>
<dbReference type="Pfam" id="PF00762">
    <property type="entry name" value="Ferrochelatase"/>
    <property type="match status" value="1"/>
</dbReference>
<dbReference type="GO" id="GO:0004325">
    <property type="term" value="F:ferrochelatase activity"/>
    <property type="evidence" value="ECO:0007669"/>
    <property type="project" value="UniProtKB-UniRule"/>
</dbReference>
<evidence type="ECO:0000256" key="3">
    <source>
        <dbReference type="ARBA" id="ARBA00023133"/>
    </source>
</evidence>
<reference evidence="9 10" key="1">
    <citation type="submission" date="2012-04" db="EMBL/GenBank/DDBJ databases">
        <authorList>
            <person name="Kersulyte D."/>
            <person name="Cabrera L."/>
            <person name="Pacheco R."/>
            <person name="Herrera P."/>
            <person name="Rodriguez C."/>
            <person name="Gilman R.H."/>
            <person name="Berg D.E."/>
        </authorList>
    </citation>
    <scope>NUCLEOTIDE SEQUENCE [LARGE SCALE GENOMIC DNA]</scope>
    <source>
        <strain evidence="9 10">Shi169</strain>
    </source>
</reference>
<dbReference type="NCBIfam" id="TIGR00109">
    <property type="entry name" value="hemH"/>
    <property type="match status" value="1"/>
</dbReference>
<dbReference type="PANTHER" id="PTHR11108:SF1">
    <property type="entry name" value="FERROCHELATASE, MITOCHONDRIAL"/>
    <property type="match status" value="1"/>
</dbReference>
<dbReference type="GO" id="GO:0046872">
    <property type="term" value="F:metal ion binding"/>
    <property type="evidence" value="ECO:0007669"/>
    <property type="project" value="UniProtKB-KW"/>
</dbReference>
<dbReference type="PROSITE" id="PS00534">
    <property type="entry name" value="FERROCHELATASE"/>
    <property type="match status" value="1"/>
</dbReference>
<evidence type="ECO:0000256" key="7">
    <source>
        <dbReference type="HAMAP-Rule" id="MF_00323"/>
    </source>
</evidence>
<evidence type="ECO:0000256" key="8">
    <source>
        <dbReference type="RuleBase" id="RU000607"/>
    </source>
</evidence>
<protein>
    <recommendedName>
        <fullName evidence="7 8">Ferrochelatase</fullName>
        <ecNumber evidence="7 8">4.98.1.1</ecNumber>
    </recommendedName>
    <alternativeName>
        <fullName evidence="7">Heme synthase</fullName>
    </alternativeName>
    <alternativeName>
        <fullName evidence="7">Protoheme ferro-lyase</fullName>
    </alternativeName>
</protein>
<dbReference type="GO" id="GO:0005737">
    <property type="term" value="C:cytoplasm"/>
    <property type="evidence" value="ECO:0007669"/>
    <property type="project" value="UniProtKB-SubCell"/>
</dbReference>
<comment type="function">
    <text evidence="7 8">Catalyzes the ferrous insertion into protoporphyrin IX.</text>
</comment>
<comment type="similarity">
    <text evidence="1 7 8">Belongs to the ferrochelatase family.</text>
</comment>
<keyword evidence="7" id="KW-0479">Metal-binding</keyword>
<feature type="binding site" evidence="7">
    <location>
        <position position="288"/>
    </location>
    <ligand>
        <name>Fe(2+)</name>
        <dbReference type="ChEBI" id="CHEBI:29033"/>
    </ligand>
</feature>
<evidence type="ECO:0000256" key="4">
    <source>
        <dbReference type="ARBA" id="ARBA00023239"/>
    </source>
</evidence>
<dbReference type="GO" id="GO:0006783">
    <property type="term" value="P:heme biosynthetic process"/>
    <property type="evidence" value="ECO:0007669"/>
    <property type="project" value="UniProtKB-UniRule"/>
</dbReference>
<dbReference type="EC" id="4.98.1.1" evidence="7 8"/>
<comment type="subcellular location">
    <subcellularLocation>
        <location evidence="7 8">Cytoplasm</location>
    </subcellularLocation>
</comment>